<keyword evidence="3" id="KW-1185">Reference proteome</keyword>
<dbReference type="EMBL" id="JAECZC010000053">
    <property type="protein sequence ID" value="MBH8564845.1"/>
    <property type="molecule type" value="Genomic_DNA"/>
</dbReference>
<organism evidence="2 3">
    <name type="scientific">Amazonocrinis nigriterrae CENA67</name>
    <dbReference type="NCBI Taxonomy" id="2794033"/>
    <lineage>
        <taxon>Bacteria</taxon>
        <taxon>Bacillati</taxon>
        <taxon>Cyanobacteriota</taxon>
        <taxon>Cyanophyceae</taxon>
        <taxon>Nostocales</taxon>
        <taxon>Nostocaceae</taxon>
        <taxon>Amazonocrinis</taxon>
        <taxon>Amazonocrinis nigriterrae</taxon>
    </lineage>
</organism>
<evidence type="ECO:0000256" key="1">
    <source>
        <dbReference type="SAM" id="MobiDB-lite"/>
    </source>
</evidence>
<dbReference type="Proteomes" id="UP000632766">
    <property type="component" value="Unassembled WGS sequence"/>
</dbReference>
<feature type="compositionally biased region" description="Low complexity" evidence="1">
    <location>
        <begin position="12"/>
        <end position="22"/>
    </location>
</feature>
<dbReference type="RefSeq" id="WP_198126669.1">
    <property type="nucleotide sequence ID" value="NZ_JAECZC010000053.1"/>
</dbReference>
<reference evidence="2 3" key="1">
    <citation type="journal article" date="2021" name="Int. J. Syst. Evol. Microbiol.">
        <title>Amazonocrinis nigriterrae gen. nov., sp. nov., Atlanticothrix silvestris gen. nov., sp. nov. and Dendronalium phyllosphericum gen. nov., sp. nov., nostocacean cyanobacteria from Brazilian environments.</title>
        <authorList>
            <person name="Alvarenga D.O."/>
            <person name="Andreote A.P.D."/>
            <person name="Branco L.H.Z."/>
            <person name="Delbaje E."/>
            <person name="Cruz R.B."/>
            <person name="Varani A.M."/>
            <person name="Fiore M.F."/>
        </authorList>
    </citation>
    <scope>NUCLEOTIDE SEQUENCE [LARGE SCALE GENOMIC DNA]</scope>
    <source>
        <strain evidence="2 3">CENA67</strain>
    </source>
</reference>
<protein>
    <submittedName>
        <fullName evidence="2">Uncharacterized protein</fullName>
    </submittedName>
</protein>
<proteinExistence type="predicted"/>
<evidence type="ECO:0000313" key="3">
    <source>
        <dbReference type="Proteomes" id="UP000632766"/>
    </source>
</evidence>
<sequence>MGNWELEKEVILPQSPSSPSSPLSPLHPCLLPNWVKNNYKISVQLNIAAIAVPNSDVCI</sequence>
<comment type="caution">
    <text evidence="2">The sequence shown here is derived from an EMBL/GenBank/DDBJ whole genome shotgun (WGS) entry which is preliminary data.</text>
</comment>
<evidence type="ECO:0000313" key="2">
    <source>
        <dbReference type="EMBL" id="MBH8564845.1"/>
    </source>
</evidence>
<feature type="region of interest" description="Disordered" evidence="1">
    <location>
        <begin position="1"/>
        <end position="22"/>
    </location>
</feature>
<dbReference type="AlphaFoldDB" id="A0A8J7HWM6"/>
<accession>A0A8J7HWM6</accession>
<gene>
    <name evidence="2" type="ORF">I8748_22120</name>
</gene>
<feature type="compositionally biased region" description="Basic and acidic residues" evidence="1">
    <location>
        <begin position="1"/>
        <end position="10"/>
    </location>
</feature>
<name>A0A8J7HWM6_9NOST</name>